<evidence type="ECO:0000313" key="1">
    <source>
        <dbReference type="EMBL" id="MFB9640924.1"/>
    </source>
</evidence>
<organism evidence="1 2">
    <name type="scientific">Agromyces lapidis</name>
    <dbReference type="NCBI Taxonomy" id="279574"/>
    <lineage>
        <taxon>Bacteria</taxon>
        <taxon>Bacillati</taxon>
        <taxon>Actinomycetota</taxon>
        <taxon>Actinomycetes</taxon>
        <taxon>Micrococcales</taxon>
        <taxon>Microbacteriaceae</taxon>
        <taxon>Agromyces</taxon>
    </lineage>
</organism>
<accession>A0ABV5SKS2</accession>
<dbReference type="Pfam" id="PF09438">
    <property type="entry name" value="DUF2017"/>
    <property type="match status" value="1"/>
</dbReference>
<dbReference type="Proteomes" id="UP001589667">
    <property type="component" value="Unassembled WGS sequence"/>
</dbReference>
<evidence type="ECO:0000313" key="2">
    <source>
        <dbReference type="Proteomes" id="UP001589667"/>
    </source>
</evidence>
<name>A0ABV5SKS2_9MICO</name>
<protein>
    <submittedName>
        <fullName evidence="1">DUF2017 family protein</fullName>
    </submittedName>
</protein>
<keyword evidence="2" id="KW-1185">Reference proteome</keyword>
<comment type="caution">
    <text evidence="1">The sequence shown here is derived from an EMBL/GenBank/DDBJ whole genome shotgun (WGS) entry which is preliminary data.</text>
</comment>
<gene>
    <name evidence="1" type="ORF">ACFFQV_01360</name>
</gene>
<dbReference type="InterPro" id="IPR018561">
    <property type="entry name" value="AosR"/>
</dbReference>
<proteinExistence type="predicted"/>
<dbReference type="EMBL" id="JBHMBL010000001">
    <property type="protein sequence ID" value="MFB9640924.1"/>
    <property type="molecule type" value="Genomic_DNA"/>
</dbReference>
<dbReference type="RefSeq" id="WP_157423670.1">
    <property type="nucleotide sequence ID" value="NZ_BAAANI010000008.1"/>
</dbReference>
<sequence>MIVAGRGGGGEGVRLVLETEEAMLLSELADQVDSVLLLGEPDDPALGRLLPSAYPDDAEASAEYTRYTRESLVDGKRQAAQRVRDATAAPAGSGVVEIELDQSEAWGWLTFLTDLRLILAERVGVDDLDDDEPDVDAETRDDYLRAAYEWAGFVQGSMLEVLDPTDG</sequence>
<reference evidence="1 2" key="1">
    <citation type="submission" date="2024-09" db="EMBL/GenBank/DDBJ databases">
        <authorList>
            <person name="Sun Q."/>
            <person name="Mori K."/>
        </authorList>
    </citation>
    <scope>NUCLEOTIDE SEQUENCE [LARGE SCALE GENOMIC DNA]</scope>
    <source>
        <strain evidence="1 2">JCM 14321</strain>
    </source>
</reference>